<comment type="similarity">
    <text evidence="2">Belongs to the LemA family.</text>
</comment>
<reference evidence="8 9" key="1">
    <citation type="submission" date="2019-05" db="EMBL/GenBank/DDBJ databases">
        <title>Genome of Alcanivorax gelatiniphagus, an oil degrading marine bacteria.</title>
        <authorList>
            <person name="Kwon K.K."/>
        </authorList>
    </citation>
    <scope>NUCLEOTIDE SEQUENCE [LARGE SCALE GENOMIC DNA]</scope>
    <source>
        <strain evidence="8 9">MEBiC 08158</strain>
    </source>
</reference>
<feature type="transmembrane region" description="Helical" evidence="7">
    <location>
        <begin position="6"/>
        <end position="25"/>
    </location>
</feature>
<keyword evidence="5 7" id="KW-0472">Membrane</keyword>
<gene>
    <name evidence="8" type="ORF">FGS76_11705</name>
</gene>
<evidence type="ECO:0000256" key="3">
    <source>
        <dbReference type="ARBA" id="ARBA00022692"/>
    </source>
</evidence>
<dbReference type="Pfam" id="PF04011">
    <property type="entry name" value="LemA"/>
    <property type="match status" value="1"/>
</dbReference>
<proteinExistence type="inferred from homology"/>
<evidence type="ECO:0000256" key="4">
    <source>
        <dbReference type="ARBA" id="ARBA00022989"/>
    </source>
</evidence>
<accession>A0ABY2XLI3</accession>
<dbReference type="PANTHER" id="PTHR34478">
    <property type="entry name" value="PROTEIN LEMA"/>
    <property type="match status" value="1"/>
</dbReference>
<organism evidence="8 9">
    <name type="scientific">Alloalcanivorax gelatiniphagus</name>
    <dbReference type="NCBI Taxonomy" id="1194167"/>
    <lineage>
        <taxon>Bacteria</taxon>
        <taxon>Pseudomonadati</taxon>
        <taxon>Pseudomonadota</taxon>
        <taxon>Gammaproteobacteria</taxon>
        <taxon>Oceanospirillales</taxon>
        <taxon>Alcanivoracaceae</taxon>
        <taxon>Alloalcanivorax</taxon>
    </lineage>
</organism>
<sequence length="195" mass="21845">MGTWLFFAVILAGLIYLVVIYNRLVSLRNRLKNAFAQIDVQLQRRHDLIPNLVTTAKAYLEHERETLTRVTEARNQAEGARREAAAEPDDGAAVGRLGRAESILSGSLSRLLAVSENYPDLKADQTMQALTEELTATENRIGFARQAFNDAVMRYNTYREQFPNNAVSGLFGPFKEASLLDIENPEARRAVNVSF</sequence>
<feature type="region of interest" description="Disordered" evidence="6">
    <location>
        <begin position="70"/>
        <end position="91"/>
    </location>
</feature>
<evidence type="ECO:0000256" key="2">
    <source>
        <dbReference type="ARBA" id="ARBA00008854"/>
    </source>
</evidence>
<dbReference type="Gene3D" id="1.20.1440.20">
    <property type="entry name" value="LemA-like domain"/>
    <property type="match status" value="1"/>
</dbReference>
<dbReference type="InterPro" id="IPR023353">
    <property type="entry name" value="LemA-like_dom_sf"/>
</dbReference>
<keyword evidence="9" id="KW-1185">Reference proteome</keyword>
<protein>
    <submittedName>
        <fullName evidence="8">LemA family protein</fullName>
    </submittedName>
</protein>
<evidence type="ECO:0000313" key="8">
    <source>
        <dbReference type="EMBL" id="TMW12151.1"/>
    </source>
</evidence>
<dbReference type="Proteomes" id="UP000739180">
    <property type="component" value="Unassembled WGS sequence"/>
</dbReference>
<keyword evidence="3 7" id="KW-0812">Transmembrane</keyword>
<evidence type="ECO:0000256" key="5">
    <source>
        <dbReference type="ARBA" id="ARBA00023136"/>
    </source>
</evidence>
<dbReference type="EMBL" id="VCQT01000036">
    <property type="protein sequence ID" value="TMW12151.1"/>
    <property type="molecule type" value="Genomic_DNA"/>
</dbReference>
<evidence type="ECO:0000256" key="7">
    <source>
        <dbReference type="SAM" id="Phobius"/>
    </source>
</evidence>
<evidence type="ECO:0000256" key="1">
    <source>
        <dbReference type="ARBA" id="ARBA00004167"/>
    </source>
</evidence>
<dbReference type="PANTHER" id="PTHR34478:SF1">
    <property type="entry name" value="PROTEIN LEMA"/>
    <property type="match status" value="1"/>
</dbReference>
<dbReference type="RefSeq" id="WP_138772825.1">
    <property type="nucleotide sequence ID" value="NZ_JBHSSX010000008.1"/>
</dbReference>
<comment type="caution">
    <text evidence="8">The sequence shown here is derived from an EMBL/GenBank/DDBJ whole genome shotgun (WGS) entry which is preliminary data.</text>
</comment>
<comment type="subcellular location">
    <subcellularLocation>
        <location evidence="1">Membrane</location>
        <topology evidence="1">Single-pass membrane protein</topology>
    </subcellularLocation>
</comment>
<evidence type="ECO:0000313" key="9">
    <source>
        <dbReference type="Proteomes" id="UP000739180"/>
    </source>
</evidence>
<keyword evidence="4 7" id="KW-1133">Transmembrane helix</keyword>
<dbReference type="InterPro" id="IPR007156">
    <property type="entry name" value="MamQ_LemA"/>
</dbReference>
<dbReference type="SUPFAM" id="SSF140478">
    <property type="entry name" value="LemA-like"/>
    <property type="match status" value="1"/>
</dbReference>
<name>A0ABY2XLI3_9GAMM</name>
<evidence type="ECO:0000256" key="6">
    <source>
        <dbReference type="SAM" id="MobiDB-lite"/>
    </source>
</evidence>